<proteinExistence type="predicted"/>
<evidence type="ECO:0000313" key="1">
    <source>
        <dbReference type="EMBL" id="AAC49107.1"/>
    </source>
</evidence>
<protein>
    <submittedName>
        <fullName evidence="1">Ynl0475p</fullName>
    </submittedName>
</protein>
<accession>V9H0E6</accession>
<sequence>MNQLAVHKVMGGSLYKNSFFCILNKTFLFDGEKVLLFFWWWSMEGLMYDQTSGIYSLTHSISTPWSMLTPSRLILCTPGRYLEVIITSIQKALSSSKNNNSKPARKFID</sequence>
<organism evidence="1">
    <name type="scientific">Saccharomyces cerevisiae</name>
    <name type="common">Baker's yeast</name>
    <dbReference type="NCBI Taxonomy" id="4932"/>
    <lineage>
        <taxon>Eukaryota</taxon>
        <taxon>Fungi</taxon>
        <taxon>Dikarya</taxon>
        <taxon>Ascomycota</taxon>
        <taxon>Saccharomycotina</taxon>
        <taxon>Saccharomycetes</taxon>
        <taxon>Saccharomycetales</taxon>
        <taxon>Saccharomycetaceae</taxon>
        <taxon>Saccharomyces</taxon>
    </lineage>
</organism>
<name>V9H0E6_YEASX</name>
<dbReference type="EMBL" id="U23084">
    <property type="protein sequence ID" value="AAC49107.1"/>
    <property type="molecule type" value="Genomic_DNA"/>
</dbReference>
<dbReference type="AlphaFoldDB" id="V9H0E6"/>
<reference evidence="1" key="1">
    <citation type="journal article" date="1995" name="Yeast">
        <title>Sequence analysis of a 30 kb DNA segment from yeast chromosome XIV carrying a ribosomal protein gene cluster, the genes encoding a plasma membrane protein and a subunit of replication factor C, and a novel putative serine/threonine protein kinase gene.</title>
        <authorList>
            <person name="Maurer K.C."/>
            <person name="Urbanus J.H."/>
            <person name="Planta R.J."/>
        </authorList>
    </citation>
    <scope>NUCLEOTIDE SEQUENCE</scope>
    <source>
        <strain evidence="1">FY1679</strain>
    </source>
</reference>
<gene>
    <name evidence="1" type="primary">YNL0475</name>
</gene>
<reference evidence="1" key="2">
    <citation type="submission" date="1995-03" db="EMBL/GenBank/DDBJ databases">
        <authorList>
            <person name="Maurer K.T.C."/>
        </authorList>
    </citation>
    <scope>NUCLEOTIDE SEQUENCE</scope>
    <source>
        <strain evidence="1">FY1679</strain>
    </source>
</reference>